<protein>
    <submittedName>
        <fullName evidence="2">Uncharacterized protein</fullName>
    </submittedName>
</protein>
<accession>A0A0G4ISV5</accession>
<sequence>MRDAAEEPPTAASAWDDLLESIGGGADGSVGGCWSERPRLLCFGDVAELPLPLPTTDGHPISPIGDWAEIRLADAVVVDAFRMEHLGLMTIVGPVVDPGASLAYVIAVDLQYPARCRTVLQAAVDGLQRLRLPASVQQAGERQDCDATRGNPVLIVACNAAAFLELFPEYEAEAMAGMIRRQAFRLGAGVVYCKDKGDRETVVYHVGACLGKASDCLRESVRADSFTHPLMVFRPGADSAELIAATLPAELPDAAFDQLFGGDDRDGPDGSAGRPPVVVAMPHDELVERVRQAVTELELSQASSNVRTPARRRRHSSNTLESPAIFSSPGSSAATPHSQSAVKSFFESLLSPKATAGAEEP</sequence>
<dbReference type="EMBL" id="OVEO01000003">
    <property type="protein sequence ID" value="SPQ95119.1"/>
    <property type="molecule type" value="Genomic_DNA"/>
</dbReference>
<reference evidence="3 5" key="2">
    <citation type="submission" date="2018-03" db="EMBL/GenBank/DDBJ databases">
        <authorList>
            <person name="Fogelqvist J."/>
        </authorList>
    </citation>
    <scope>NUCLEOTIDE SEQUENCE [LARGE SCALE GENOMIC DNA]</scope>
</reference>
<organism evidence="2 4">
    <name type="scientific">Plasmodiophora brassicae</name>
    <name type="common">Clubroot disease agent</name>
    <dbReference type="NCBI Taxonomy" id="37360"/>
    <lineage>
        <taxon>Eukaryota</taxon>
        <taxon>Sar</taxon>
        <taxon>Rhizaria</taxon>
        <taxon>Endomyxa</taxon>
        <taxon>Phytomyxea</taxon>
        <taxon>Plasmodiophorida</taxon>
        <taxon>Plasmodiophoridae</taxon>
        <taxon>Plasmodiophora</taxon>
    </lineage>
</organism>
<feature type="compositionally biased region" description="Polar residues" evidence="1">
    <location>
        <begin position="328"/>
        <end position="342"/>
    </location>
</feature>
<evidence type="ECO:0000313" key="5">
    <source>
        <dbReference type="Proteomes" id="UP000290189"/>
    </source>
</evidence>
<geneLocation type="mitochondrion" evidence="3"/>
<evidence type="ECO:0000313" key="2">
    <source>
        <dbReference type="EMBL" id="CEO98307.1"/>
    </source>
</evidence>
<gene>
    <name evidence="2" type="ORF">PBRA_006421</name>
    <name evidence="3" type="ORF">PLBR_LOCUS2334</name>
</gene>
<evidence type="ECO:0000256" key="1">
    <source>
        <dbReference type="SAM" id="MobiDB-lite"/>
    </source>
</evidence>
<reference evidence="2 4" key="1">
    <citation type="submission" date="2015-02" db="EMBL/GenBank/DDBJ databases">
        <authorList>
            <person name="Chooi Y.-H."/>
        </authorList>
    </citation>
    <scope>NUCLEOTIDE SEQUENCE [LARGE SCALE GENOMIC DNA]</scope>
    <source>
        <strain evidence="2">E3</strain>
    </source>
</reference>
<name>A0A0G4ISV5_PLABS</name>
<evidence type="ECO:0000313" key="3">
    <source>
        <dbReference type="EMBL" id="SPQ95119.1"/>
    </source>
</evidence>
<feature type="region of interest" description="Disordered" evidence="1">
    <location>
        <begin position="300"/>
        <end position="342"/>
    </location>
</feature>
<keyword evidence="4" id="KW-1185">Reference proteome</keyword>
<proteinExistence type="predicted"/>
<evidence type="ECO:0000313" key="4">
    <source>
        <dbReference type="Proteomes" id="UP000039324"/>
    </source>
</evidence>
<dbReference type="AlphaFoldDB" id="A0A0G4ISV5"/>
<feature type="region of interest" description="Disordered" evidence="1">
    <location>
        <begin position="258"/>
        <end position="277"/>
    </location>
</feature>
<dbReference type="EMBL" id="CDSF01000083">
    <property type="protein sequence ID" value="CEO98307.1"/>
    <property type="molecule type" value="Genomic_DNA"/>
</dbReference>
<dbReference type="Proteomes" id="UP000039324">
    <property type="component" value="Unassembled WGS sequence"/>
</dbReference>
<keyword evidence="3" id="KW-0496">Mitochondrion</keyword>
<dbReference type="Proteomes" id="UP000290189">
    <property type="component" value="Unassembled WGS sequence"/>
</dbReference>